<keyword evidence="2" id="KW-1185">Reference proteome</keyword>
<evidence type="ECO:0000313" key="2">
    <source>
        <dbReference type="Proteomes" id="UP000295146"/>
    </source>
</evidence>
<gene>
    <name evidence="1" type="ORF">EV653_1440</name>
</gene>
<comment type="caution">
    <text evidence="1">The sequence shown here is derived from an EMBL/GenBank/DDBJ whole genome shotgun (WGS) entry which is preliminary data.</text>
</comment>
<name>A0A4R8CJA1_9ACTN</name>
<reference evidence="1 2" key="1">
    <citation type="submission" date="2019-03" db="EMBL/GenBank/DDBJ databases">
        <title>Genomic Encyclopedia of Type Strains, Phase III (KMG-III): the genomes of soil and plant-associated and newly described type strains.</title>
        <authorList>
            <person name="Whitman W."/>
        </authorList>
    </citation>
    <scope>NUCLEOTIDE SEQUENCE [LARGE SCALE GENOMIC DNA]</scope>
    <source>
        <strain evidence="1 2">VKM Ac-2573</strain>
    </source>
</reference>
<dbReference type="OrthoDB" id="3823993at2"/>
<evidence type="ECO:0008006" key="3">
    <source>
        <dbReference type="Google" id="ProtNLM"/>
    </source>
</evidence>
<organism evidence="1 2">
    <name type="scientific">Kribbella pratensis</name>
    <dbReference type="NCBI Taxonomy" id="2512112"/>
    <lineage>
        <taxon>Bacteria</taxon>
        <taxon>Bacillati</taxon>
        <taxon>Actinomycetota</taxon>
        <taxon>Actinomycetes</taxon>
        <taxon>Propionibacteriales</taxon>
        <taxon>Kribbellaceae</taxon>
        <taxon>Kribbella</taxon>
    </lineage>
</organism>
<dbReference type="AlphaFoldDB" id="A0A4R8CJA1"/>
<evidence type="ECO:0000313" key="1">
    <source>
        <dbReference type="EMBL" id="TDW76294.1"/>
    </source>
</evidence>
<protein>
    <recommendedName>
        <fullName evidence="3">DUF4352 domain-containing protein</fullName>
    </recommendedName>
</protein>
<dbReference type="Proteomes" id="UP000295146">
    <property type="component" value="Unassembled WGS sequence"/>
</dbReference>
<accession>A0A4R8CJA1</accession>
<dbReference type="RefSeq" id="WP_134099115.1">
    <property type="nucleotide sequence ID" value="NZ_SODP01000001.1"/>
</dbReference>
<proteinExistence type="predicted"/>
<dbReference type="EMBL" id="SODP01000001">
    <property type="protein sequence ID" value="TDW76294.1"/>
    <property type="molecule type" value="Genomic_DNA"/>
</dbReference>
<sequence length="139" mass="15441">MGTIQVPANIKDPRLEPYGDYRRLADARPITYLIAQVDNQSDDTINMYEVVVVTNDGQQIEATSISNYVDTWRDAFAGEGGDARNYNRGIELSNSSNFYLLPGAKGTAFLGAKEPITTVKRVFVYPAGAFDRVEAKRTR</sequence>